<keyword evidence="1" id="KW-0732">Signal</keyword>
<sequence>MKKNIFSTLFGLLLMVAGFSSCNQEEKFYNGPQYALFSDSLYLMPVVENPDEVFTVPVGVTNVADYDRHYAVEVVNEKSTAVRGYHYDFVDGTENITIKKGETTAEIKLKGDYNKFMREDTLKACFRLIAPKEEISSAYKDETVVEMLQCKSFVMDEFLKEGGNIEMIASFPFGENAASYLVKGEKIDDHSMQVYIFDDEERLPIRLNFDDSDPLNPTITVPEQEAFYESSFSRVYVRSVEQYPCYFNTYENFFVLWLEVFVPQAGSFGVYQYAFRCLTQEEADDMNNGVG</sequence>
<dbReference type="RefSeq" id="WP_007564114.1">
    <property type="nucleotide sequence ID" value="NZ_DS990134.1"/>
</dbReference>
<dbReference type="EMBL" id="ABQC02000024">
    <property type="protein sequence ID" value="EDY94177.1"/>
    <property type="molecule type" value="Genomic_DNA"/>
</dbReference>
<organism evidence="2 3">
    <name type="scientific">Phocaeicola plebeius (strain DSM 17135 / JCM 12973 / CCUG 54634 / M2)</name>
    <name type="common">Bacteroides plebeius</name>
    <dbReference type="NCBI Taxonomy" id="484018"/>
    <lineage>
        <taxon>Bacteria</taxon>
        <taxon>Pseudomonadati</taxon>
        <taxon>Bacteroidota</taxon>
        <taxon>Bacteroidia</taxon>
        <taxon>Bacteroidales</taxon>
        <taxon>Bacteroidaceae</taxon>
        <taxon>Phocaeicola</taxon>
    </lineage>
</organism>
<evidence type="ECO:0000313" key="2">
    <source>
        <dbReference type="EMBL" id="EDY94177.1"/>
    </source>
</evidence>
<evidence type="ECO:0000256" key="1">
    <source>
        <dbReference type="SAM" id="SignalP"/>
    </source>
</evidence>
<dbReference type="Proteomes" id="UP000003452">
    <property type="component" value="Unassembled WGS sequence"/>
</dbReference>
<protein>
    <recommendedName>
        <fullName evidence="4">DUF4984 domain-containing protein</fullName>
    </recommendedName>
</protein>
<name>B5D3M7_PHOPM</name>
<feature type="chain" id="PRO_5002830857" description="DUF4984 domain-containing protein" evidence="1">
    <location>
        <begin position="23"/>
        <end position="291"/>
    </location>
</feature>
<dbReference type="AlphaFoldDB" id="B5D3M7"/>
<dbReference type="eggNOG" id="ENOG5033ENH">
    <property type="taxonomic scope" value="Bacteria"/>
</dbReference>
<comment type="caution">
    <text evidence="2">The sequence shown here is derived from an EMBL/GenBank/DDBJ whole genome shotgun (WGS) entry which is preliminary data.</text>
</comment>
<feature type="signal peptide" evidence="1">
    <location>
        <begin position="1"/>
        <end position="22"/>
    </location>
</feature>
<reference evidence="2 3" key="1">
    <citation type="submission" date="2008-08" db="EMBL/GenBank/DDBJ databases">
        <title>Draft genome sequence of Bacteroides plebeius (DSM 17135).</title>
        <authorList>
            <person name="Sudarsanam P."/>
            <person name="Ley R."/>
            <person name="Guruge J."/>
            <person name="Turnbaugh P.J."/>
            <person name="Mahowald M."/>
            <person name="Liep D."/>
            <person name="Gordon J."/>
        </authorList>
    </citation>
    <scope>NUCLEOTIDE SEQUENCE [LARGE SCALE GENOMIC DNA]</scope>
    <source>
        <strain evidence="3">DSM 17135 / JCM 12973 / M2</strain>
    </source>
</reference>
<dbReference type="GeneID" id="43186274"/>
<accession>B5D3M7</accession>
<reference evidence="2 3" key="2">
    <citation type="submission" date="2008-08" db="EMBL/GenBank/DDBJ databases">
        <authorList>
            <person name="Fulton L."/>
            <person name="Clifton S."/>
            <person name="Fulton B."/>
            <person name="Xu J."/>
            <person name="Minx P."/>
            <person name="Pepin K.H."/>
            <person name="Johnson M."/>
            <person name="Thiruvilangam P."/>
            <person name="Bhonagiri V."/>
            <person name="Nash W.E."/>
            <person name="Mardis E.R."/>
            <person name="Wilson R.K."/>
        </authorList>
    </citation>
    <scope>NUCLEOTIDE SEQUENCE [LARGE SCALE GENOMIC DNA]</scope>
    <source>
        <strain evidence="3">DSM 17135 / JCM 12973 / M2</strain>
    </source>
</reference>
<dbReference type="HOGENOM" id="CLU_932726_0_0_10"/>
<evidence type="ECO:0000313" key="3">
    <source>
        <dbReference type="Proteomes" id="UP000003452"/>
    </source>
</evidence>
<gene>
    <name evidence="2" type="ORF">BACPLE_03621</name>
</gene>
<proteinExistence type="predicted"/>
<evidence type="ECO:0008006" key="4">
    <source>
        <dbReference type="Google" id="ProtNLM"/>
    </source>
</evidence>
<dbReference type="PROSITE" id="PS51257">
    <property type="entry name" value="PROKAR_LIPOPROTEIN"/>
    <property type="match status" value="1"/>
</dbReference>
<dbReference type="OrthoDB" id="1096291at2"/>